<evidence type="ECO:0000259" key="1">
    <source>
        <dbReference type="PROSITE" id="PS50835"/>
    </source>
</evidence>
<evidence type="ECO:0000313" key="3">
    <source>
        <dbReference type="Proteomes" id="UP000677054"/>
    </source>
</evidence>
<reference evidence="2" key="1">
    <citation type="submission" date="2020-11" db="EMBL/GenBank/DDBJ databases">
        <authorList>
            <person name="Tran Van P."/>
        </authorList>
    </citation>
    <scope>NUCLEOTIDE SEQUENCE</scope>
</reference>
<dbReference type="AlphaFoldDB" id="A0A7R8X9I9"/>
<dbReference type="Pfam" id="PF13927">
    <property type="entry name" value="Ig_3"/>
    <property type="match status" value="1"/>
</dbReference>
<dbReference type="Proteomes" id="UP000677054">
    <property type="component" value="Unassembled WGS sequence"/>
</dbReference>
<dbReference type="EMBL" id="CAJPEV010000847">
    <property type="protein sequence ID" value="CAG0889041.1"/>
    <property type="molecule type" value="Genomic_DNA"/>
</dbReference>
<dbReference type="InterPro" id="IPR013783">
    <property type="entry name" value="Ig-like_fold"/>
</dbReference>
<keyword evidence="3" id="KW-1185">Reference proteome</keyword>
<dbReference type="InterPro" id="IPR036179">
    <property type="entry name" value="Ig-like_dom_sf"/>
</dbReference>
<dbReference type="PROSITE" id="PS50835">
    <property type="entry name" value="IG_LIKE"/>
    <property type="match status" value="1"/>
</dbReference>
<proteinExistence type="predicted"/>
<accession>A0A7R8X9I9</accession>
<gene>
    <name evidence="2" type="ORF">DSTB1V02_LOCUS5277</name>
</gene>
<dbReference type="SUPFAM" id="SSF48726">
    <property type="entry name" value="Immunoglobulin"/>
    <property type="match status" value="1"/>
</dbReference>
<sequence length="60" mass="6837">MHPQMKAVERGRNAVLMCLAEGDPSPEITWFKDSLPVSLADTRYSISPPGWYLHAHRCRL</sequence>
<evidence type="ECO:0000313" key="2">
    <source>
        <dbReference type="EMBL" id="CAD7245404.1"/>
    </source>
</evidence>
<dbReference type="Gene3D" id="2.60.40.10">
    <property type="entry name" value="Immunoglobulins"/>
    <property type="match status" value="1"/>
</dbReference>
<organism evidence="2">
    <name type="scientific">Darwinula stevensoni</name>
    <dbReference type="NCBI Taxonomy" id="69355"/>
    <lineage>
        <taxon>Eukaryota</taxon>
        <taxon>Metazoa</taxon>
        <taxon>Ecdysozoa</taxon>
        <taxon>Arthropoda</taxon>
        <taxon>Crustacea</taxon>
        <taxon>Oligostraca</taxon>
        <taxon>Ostracoda</taxon>
        <taxon>Podocopa</taxon>
        <taxon>Podocopida</taxon>
        <taxon>Darwinulocopina</taxon>
        <taxon>Darwinuloidea</taxon>
        <taxon>Darwinulidae</taxon>
        <taxon>Darwinula</taxon>
    </lineage>
</organism>
<dbReference type="InterPro" id="IPR007110">
    <property type="entry name" value="Ig-like_dom"/>
</dbReference>
<feature type="domain" description="Ig-like" evidence="1">
    <location>
        <begin position="1"/>
        <end position="34"/>
    </location>
</feature>
<dbReference type="EMBL" id="LR900364">
    <property type="protein sequence ID" value="CAD7245404.1"/>
    <property type="molecule type" value="Genomic_DNA"/>
</dbReference>
<dbReference type="OrthoDB" id="6332807at2759"/>
<protein>
    <recommendedName>
        <fullName evidence="1">Ig-like domain-containing protein</fullName>
    </recommendedName>
</protein>
<name>A0A7R8X9I9_9CRUS</name>